<dbReference type="PRINTS" id="PR00421">
    <property type="entry name" value="THIOREDOXIN"/>
</dbReference>
<protein>
    <submittedName>
        <fullName evidence="6">Co-chaperone YbbN</fullName>
    </submittedName>
</protein>
<keyword evidence="2" id="KW-0249">Electron transport</keyword>
<evidence type="ECO:0000256" key="2">
    <source>
        <dbReference type="ARBA" id="ARBA00022982"/>
    </source>
</evidence>
<dbReference type="SUPFAM" id="SSF52833">
    <property type="entry name" value="Thioredoxin-like"/>
    <property type="match status" value="1"/>
</dbReference>
<sequence length="287" mass="32481">MSRGRNMSNIVDITLENFQQVLLEKSKQTLVMVQFWADWCESCKQLSPSLVSVAAKYPNDLIFARVNCDEQQQIAMQFGVKSLPTVAIMKDGQPIDGFAGIQPESEILALLQKHLPKEQDAWYASAVEFAQQNNWLDAYPLFKKAFEAEQSRMEFLFGFTNASIELGKLEDAQTLLDSVLIVNQDSTYNQLIAKLDLASNAADSPEIVKLQAELANEPESFQLKQQLALAFSQVNRNEEALDLLYEILKSDMSFGEAKKYYLDIVSNLASGDELASKYRRKLYTLMY</sequence>
<dbReference type="Gene3D" id="1.25.40.10">
    <property type="entry name" value="Tetratricopeptide repeat domain"/>
    <property type="match status" value="2"/>
</dbReference>
<keyword evidence="4" id="KW-0676">Redox-active center</keyword>
<comment type="caution">
    <text evidence="6">The sequence shown here is derived from an EMBL/GenBank/DDBJ whole genome shotgun (WGS) entry which is preliminary data.</text>
</comment>
<evidence type="ECO:0000256" key="4">
    <source>
        <dbReference type="ARBA" id="ARBA00023284"/>
    </source>
</evidence>
<dbReference type="SUPFAM" id="SSF48452">
    <property type="entry name" value="TPR-like"/>
    <property type="match status" value="1"/>
</dbReference>
<dbReference type="EMBL" id="JAWCUA010000010">
    <property type="protein sequence ID" value="MDU0114189.1"/>
    <property type="molecule type" value="Genomic_DNA"/>
</dbReference>
<evidence type="ECO:0000313" key="7">
    <source>
        <dbReference type="Proteomes" id="UP001257914"/>
    </source>
</evidence>
<dbReference type="InterPro" id="IPR036249">
    <property type="entry name" value="Thioredoxin-like_sf"/>
</dbReference>
<organism evidence="6 7">
    <name type="scientific">Psychrosphaera aquimarina</name>
    <dbReference type="NCBI Taxonomy" id="2044854"/>
    <lineage>
        <taxon>Bacteria</taxon>
        <taxon>Pseudomonadati</taxon>
        <taxon>Pseudomonadota</taxon>
        <taxon>Gammaproteobacteria</taxon>
        <taxon>Alteromonadales</taxon>
        <taxon>Pseudoalteromonadaceae</taxon>
        <taxon>Psychrosphaera</taxon>
    </lineage>
</organism>
<proteinExistence type="predicted"/>
<evidence type="ECO:0000256" key="1">
    <source>
        <dbReference type="ARBA" id="ARBA00022448"/>
    </source>
</evidence>
<dbReference type="Gene3D" id="3.40.30.10">
    <property type="entry name" value="Glutaredoxin"/>
    <property type="match status" value="1"/>
</dbReference>
<keyword evidence="1" id="KW-0813">Transport</keyword>
<dbReference type="PROSITE" id="PS51352">
    <property type="entry name" value="THIOREDOXIN_2"/>
    <property type="match status" value="1"/>
</dbReference>
<evidence type="ECO:0000313" key="6">
    <source>
        <dbReference type="EMBL" id="MDU0114189.1"/>
    </source>
</evidence>
<dbReference type="InterPro" id="IPR013766">
    <property type="entry name" value="Thioredoxin_domain"/>
</dbReference>
<dbReference type="RefSeq" id="WP_315948541.1">
    <property type="nucleotide sequence ID" value="NZ_JAWCUA010000010.1"/>
</dbReference>
<dbReference type="Pfam" id="PF14561">
    <property type="entry name" value="TPR_20"/>
    <property type="match status" value="1"/>
</dbReference>
<dbReference type="Proteomes" id="UP001257914">
    <property type="component" value="Unassembled WGS sequence"/>
</dbReference>
<feature type="domain" description="Thioredoxin" evidence="5">
    <location>
        <begin position="1"/>
        <end position="116"/>
    </location>
</feature>
<dbReference type="PANTHER" id="PTHR45663">
    <property type="entry name" value="GEO12009P1"/>
    <property type="match status" value="1"/>
</dbReference>
<keyword evidence="7" id="KW-1185">Reference proteome</keyword>
<dbReference type="CDD" id="cd02956">
    <property type="entry name" value="ybbN"/>
    <property type="match status" value="1"/>
</dbReference>
<name>A0ABU3R3D9_9GAMM</name>
<keyword evidence="3" id="KW-1015">Disulfide bond</keyword>
<dbReference type="PANTHER" id="PTHR45663:SF11">
    <property type="entry name" value="GEO12009P1"/>
    <property type="match status" value="1"/>
</dbReference>
<dbReference type="InterPro" id="IPR011990">
    <property type="entry name" value="TPR-like_helical_dom_sf"/>
</dbReference>
<dbReference type="PROSITE" id="PS00194">
    <property type="entry name" value="THIOREDOXIN_1"/>
    <property type="match status" value="1"/>
</dbReference>
<dbReference type="InterPro" id="IPR017937">
    <property type="entry name" value="Thioredoxin_CS"/>
</dbReference>
<evidence type="ECO:0000259" key="5">
    <source>
        <dbReference type="PROSITE" id="PS51352"/>
    </source>
</evidence>
<dbReference type="Pfam" id="PF14559">
    <property type="entry name" value="TPR_19"/>
    <property type="match status" value="1"/>
</dbReference>
<evidence type="ECO:0000256" key="3">
    <source>
        <dbReference type="ARBA" id="ARBA00023157"/>
    </source>
</evidence>
<accession>A0ABU3R3D9</accession>
<reference evidence="6 7" key="1">
    <citation type="submission" date="2023-10" db="EMBL/GenBank/DDBJ databases">
        <title>Psychrosphaera aquimaarina strain SW33 isolated from seawater.</title>
        <authorList>
            <person name="Bayburt H."/>
            <person name="Kim J.M."/>
            <person name="Choi B.J."/>
            <person name="Jeon C.O."/>
        </authorList>
    </citation>
    <scope>NUCLEOTIDE SEQUENCE [LARGE SCALE GENOMIC DNA]</scope>
    <source>
        <strain evidence="6 7">KCTC 52743</strain>
    </source>
</reference>
<gene>
    <name evidence="6" type="ORF">RT723_14535</name>
</gene>
<dbReference type="Pfam" id="PF00085">
    <property type="entry name" value="Thioredoxin"/>
    <property type="match status" value="1"/>
</dbReference>